<dbReference type="PANTHER" id="PTHR10030:SF37">
    <property type="entry name" value="ALPHA-L-FUCOSIDASE-RELATED"/>
    <property type="match status" value="1"/>
</dbReference>
<comment type="similarity">
    <text evidence="2">Belongs to the glycosyl hydrolase 29 family.</text>
</comment>
<dbReference type="InterPro" id="IPR057739">
    <property type="entry name" value="Glyco_hydro_29_N"/>
</dbReference>
<evidence type="ECO:0000256" key="6">
    <source>
        <dbReference type="ARBA" id="ARBA00023295"/>
    </source>
</evidence>
<protein>
    <recommendedName>
        <fullName evidence="3">alpha-L-fucosidase</fullName>
        <ecNumber evidence="3">3.2.1.51</ecNumber>
    </recommendedName>
</protein>
<dbReference type="SUPFAM" id="SSF51445">
    <property type="entry name" value="(Trans)glycosidases"/>
    <property type="match status" value="1"/>
</dbReference>
<dbReference type="Gene3D" id="3.20.20.80">
    <property type="entry name" value="Glycosidases"/>
    <property type="match status" value="1"/>
</dbReference>
<evidence type="ECO:0000313" key="9">
    <source>
        <dbReference type="Proteomes" id="UP001469089"/>
    </source>
</evidence>
<sequence>MVDRRRFIAQSLALYAGTLLSESGVAETTALEHGPNPVFRTKAETLKWYENAKFGMMVCWGIYSSFGEGEWILLDDNSHFNNGTASGVDAYKENADKYLPTRASIRNLVSVARNAGAKYINLVTRHHDGYSLWNTGADLYASRYNTAVDGPRIDVVKGFADECSRQGLQLVLYYSLLDWTNPAFPTTQAASDDVLSVYQGNQGNLADYLAFMKAQLKELLTHYGQIAAVWFDGYWAARNPAMWDIEDIYHTINVTQPATLIVNNKGLSSGSAVLPGEDFAVYERGQNPTVGSFGETIDTSQTDAQANAGTWGYDAHASIQPVAWMLDSIITNISVGKNFVLNIGPMADGKLQPALVDNLAQVGRWMSDNAEAIYDTQAGPVQYFPTSTSRTTASGREYVYLFVSDSSSGQLQLGNYPHSIKRASLVMDPNCALAVLTSPSGDVTIQLPGSASASAESPLVIKLQLG</sequence>
<dbReference type="EMBL" id="JAOALG010000002">
    <property type="protein sequence ID" value="MEQ5841954.1"/>
    <property type="molecule type" value="Genomic_DNA"/>
</dbReference>
<dbReference type="InterPro" id="IPR000933">
    <property type="entry name" value="Glyco_hydro_29"/>
</dbReference>
<evidence type="ECO:0000313" key="8">
    <source>
        <dbReference type="EMBL" id="MEQ5841954.1"/>
    </source>
</evidence>
<dbReference type="Proteomes" id="UP001469089">
    <property type="component" value="Unassembled WGS sequence"/>
</dbReference>
<keyword evidence="6" id="KW-0326">Glycosidase</keyword>
<organism evidence="8 9">
    <name type="scientific">Paraburkholderia acidicola</name>
    <dbReference type="NCBI Taxonomy" id="1912599"/>
    <lineage>
        <taxon>Bacteria</taxon>
        <taxon>Pseudomonadati</taxon>
        <taxon>Pseudomonadota</taxon>
        <taxon>Betaproteobacteria</taxon>
        <taxon>Burkholderiales</taxon>
        <taxon>Burkholderiaceae</taxon>
        <taxon>Paraburkholderia</taxon>
    </lineage>
</organism>
<keyword evidence="4" id="KW-0732">Signal</keyword>
<evidence type="ECO:0000256" key="2">
    <source>
        <dbReference type="ARBA" id="ARBA00007951"/>
    </source>
</evidence>
<reference evidence="8 9" key="1">
    <citation type="journal article" date="2024" name="Chem. Sci.">
        <title>Discovery of a lagriamide polyketide by integrated genome mining, isotopic labeling, and untargeted metabolomics.</title>
        <authorList>
            <person name="Fergusson C.H."/>
            <person name="Saulog J."/>
            <person name="Paulo B.S."/>
            <person name="Wilson D.M."/>
            <person name="Liu D.Y."/>
            <person name="Morehouse N.J."/>
            <person name="Waterworth S."/>
            <person name="Barkei J."/>
            <person name="Gray C.A."/>
            <person name="Kwan J.C."/>
            <person name="Eustaquio A.S."/>
            <person name="Linington R.G."/>
        </authorList>
    </citation>
    <scope>NUCLEOTIDE SEQUENCE [LARGE SCALE GENOMIC DNA]</scope>
    <source>
        <strain evidence="8 9">RL17-338-BIF-B</strain>
    </source>
</reference>
<keyword evidence="9" id="KW-1185">Reference proteome</keyword>
<evidence type="ECO:0000256" key="1">
    <source>
        <dbReference type="ARBA" id="ARBA00004071"/>
    </source>
</evidence>
<evidence type="ECO:0000256" key="4">
    <source>
        <dbReference type="ARBA" id="ARBA00022729"/>
    </source>
</evidence>
<keyword evidence="5" id="KW-0378">Hydrolase</keyword>
<dbReference type="InterPro" id="IPR017853">
    <property type="entry name" value="GH"/>
</dbReference>
<feature type="domain" description="Glycoside hydrolase family 29 N-terminal" evidence="7">
    <location>
        <begin position="42"/>
        <end position="371"/>
    </location>
</feature>
<name>A0ABV1LRM1_9BURK</name>
<comment type="caution">
    <text evidence="8">The sequence shown here is derived from an EMBL/GenBank/DDBJ whole genome shotgun (WGS) entry which is preliminary data.</text>
</comment>
<evidence type="ECO:0000256" key="3">
    <source>
        <dbReference type="ARBA" id="ARBA00012662"/>
    </source>
</evidence>
<gene>
    <name evidence="8" type="ORF">N0A02_21180</name>
</gene>
<dbReference type="PANTHER" id="PTHR10030">
    <property type="entry name" value="ALPHA-L-FUCOSIDASE"/>
    <property type="match status" value="1"/>
</dbReference>
<dbReference type="Pfam" id="PF01120">
    <property type="entry name" value="Alpha_L_fucos"/>
    <property type="match status" value="1"/>
</dbReference>
<accession>A0ABV1LRM1</accession>
<dbReference type="SMART" id="SM00812">
    <property type="entry name" value="Alpha_L_fucos"/>
    <property type="match status" value="1"/>
</dbReference>
<evidence type="ECO:0000256" key="5">
    <source>
        <dbReference type="ARBA" id="ARBA00022801"/>
    </source>
</evidence>
<comment type="function">
    <text evidence="1">Alpha-L-fucosidase is responsible for hydrolyzing the alpha-1,6-linked fucose joined to the reducing-end N-acetylglucosamine of the carbohydrate moieties of glycoproteins.</text>
</comment>
<dbReference type="RefSeq" id="WP_349543897.1">
    <property type="nucleotide sequence ID" value="NZ_JAOALG010000002.1"/>
</dbReference>
<dbReference type="PRINTS" id="PR00741">
    <property type="entry name" value="GLHYDRLASE29"/>
</dbReference>
<proteinExistence type="inferred from homology"/>
<dbReference type="PIRSF" id="PIRSF001092">
    <property type="entry name" value="Alpha-L-fucosidase"/>
    <property type="match status" value="1"/>
</dbReference>
<evidence type="ECO:0000259" key="7">
    <source>
        <dbReference type="Pfam" id="PF01120"/>
    </source>
</evidence>
<dbReference type="EC" id="3.2.1.51" evidence="3"/>
<dbReference type="InterPro" id="IPR016286">
    <property type="entry name" value="FUC_metazoa-typ"/>
</dbReference>